<keyword evidence="2" id="KW-1185">Reference proteome</keyword>
<evidence type="ECO:0000313" key="1">
    <source>
        <dbReference type="EMBL" id="CAG2246434.1"/>
    </source>
</evidence>
<organism evidence="1 2">
    <name type="scientific">Mytilus edulis</name>
    <name type="common">Blue mussel</name>
    <dbReference type="NCBI Taxonomy" id="6550"/>
    <lineage>
        <taxon>Eukaryota</taxon>
        <taxon>Metazoa</taxon>
        <taxon>Spiralia</taxon>
        <taxon>Lophotrochozoa</taxon>
        <taxon>Mollusca</taxon>
        <taxon>Bivalvia</taxon>
        <taxon>Autobranchia</taxon>
        <taxon>Pteriomorphia</taxon>
        <taxon>Mytilida</taxon>
        <taxon>Mytiloidea</taxon>
        <taxon>Mytilidae</taxon>
        <taxon>Mytilinae</taxon>
        <taxon>Mytilus</taxon>
    </lineage>
</organism>
<name>A0A8S3UVY6_MYTED</name>
<gene>
    <name evidence="1" type="ORF">MEDL_58395</name>
</gene>
<reference evidence="1" key="1">
    <citation type="submission" date="2021-03" db="EMBL/GenBank/DDBJ databases">
        <authorList>
            <person name="Bekaert M."/>
        </authorList>
    </citation>
    <scope>NUCLEOTIDE SEQUENCE</scope>
</reference>
<evidence type="ECO:0000313" key="2">
    <source>
        <dbReference type="Proteomes" id="UP000683360"/>
    </source>
</evidence>
<sequence>MAEKVNSIHHQDISKSSTKRFMLLSDDLSILRDNYNYIYNQIYELFDIDPVVPYSKFSQRQDAELKRQIFFSTTEHQTTASRSQNYCVSVSHRTNLYFGTLNKIFLHNHQDKATMWVNLEMFPIPEQSGLIFVTDDRKIDTHIFSFDKISNQIIFALEDNKINVLFTIFILRFTFLQASFRSTLPPYMRIALSFTPRMMEHPIKEAVKDEIRTMNTELRKVTLCKLSEMIAKTS</sequence>
<protein>
    <submittedName>
        <fullName evidence="1">Uncharacterized protein</fullName>
    </submittedName>
</protein>
<accession>A0A8S3UVY6</accession>
<dbReference type="Proteomes" id="UP000683360">
    <property type="component" value="Unassembled WGS sequence"/>
</dbReference>
<comment type="caution">
    <text evidence="1">The sequence shown here is derived from an EMBL/GenBank/DDBJ whole genome shotgun (WGS) entry which is preliminary data.</text>
</comment>
<dbReference type="EMBL" id="CAJPWZ010002866">
    <property type="protein sequence ID" value="CAG2246434.1"/>
    <property type="molecule type" value="Genomic_DNA"/>
</dbReference>
<dbReference type="AlphaFoldDB" id="A0A8S3UVY6"/>
<proteinExistence type="predicted"/>